<feature type="region of interest" description="Disordered" evidence="1">
    <location>
        <begin position="833"/>
        <end position="951"/>
    </location>
</feature>
<protein>
    <submittedName>
        <fullName evidence="2">Uncharacterized protein</fullName>
    </submittedName>
</protein>
<dbReference type="Proteomes" id="UP001383192">
    <property type="component" value="Unassembled WGS sequence"/>
</dbReference>
<accession>A0AAW0CEM3</accession>
<evidence type="ECO:0000313" key="3">
    <source>
        <dbReference type="Proteomes" id="UP001383192"/>
    </source>
</evidence>
<dbReference type="AlphaFoldDB" id="A0AAW0CEM3"/>
<proteinExistence type="predicted"/>
<feature type="compositionally biased region" description="Low complexity" evidence="1">
    <location>
        <begin position="420"/>
        <end position="429"/>
    </location>
</feature>
<comment type="caution">
    <text evidence="2">The sequence shown here is derived from an EMBL/GenBank/DDBJ whole genome shotgun (WGS) entry which is preliminary data.</text>
</comment>
<feature type="region of interest" description="Disordered" evidence="1">
    <location>
        <begin position="659"/>
        <end position="684"/>
    </location>
</feature>
<evidence type="ECO:0000313" key="2">
    <source>
        <dbReference type="EMBL" id="KAK7037379.1"/>
    </source>
</evidence>
<feature type="compositionally biased region" description="Low complexity" evidence="1">
    <location>
        <begin position="912"/>
        <end position="941"/>
    </location>
</feature>
<sequence>MISKAVVTRPQAYFATSNSGSDSATYNGTTVYNNYHCEDDNDPAHDGAKVKNVHIETYNHYQSDSLITVLIKWISRLSTSGKSVSDTPAETAVTLAVPSLGPSVDDPLLPSSVRYSRLLYQARLGTPLYHPGPPSRLSREYTKTGVQIGDVGIIRADMSFDFLFNITYPEDHPAHQRFGVPTGFVPISEESLEISEKVGQGKYSHVDGPRYTVHARRVPENELDCTSHERTYEFLSSENGGGAILTLPEGSSRTTLENRAVFRHHACTHAQSWFEYAEGRRGREFPSGTHPSLILVTDCETCTAWGITSFFNPESSRRIISLPFNTHKHGRGYSWGYDGLCETKCYPDANSDSTYPESRSDSSRNQCVFLRGFTLSKKSKTVVEIDRVSEDGSELYSTASRSTSGGILTPRLRLGDHRIPGPSTSSPTSRRTDSHIDALCHDMEQLVIRDSSAWERPPLLHPCDIINNFMFDVGAACLRSSGSVGIAISHDDDWLFALPTISSTAEFPESKTLIQRLLTRCKIVLEKGVVYSDIIVDSECPAKRHSEGDRIGTEVFLEIIGDGARADPSFSLFPNFAYQIESQRNLMQDTYHLSAPKDASGHSYSSVEDEQRHPESFWLPTTTATTPEYRAPMDNQSSHDYYDDQNPTYSHGTISLQSGYSYGGTSGRGSTSPVPDPHHHCSTLMAPHTHHHPCIEGGNRYPQSSGFPAATALGYSAAQQYSQANQSGATSLNTVAHSAYSGQQDPLSGVYTTLDRKGTSPRHAPRHLASTNSYKQSVEGDEAFARQLAAEQAEFQDKYEQLIEDDEAFARQLIAEEAKALIKQRRAMGARKCSNLPPAYDQAPSAKPSLSVEPIVPGNDRTGSVSTTSVPTDSPYLTPLTPVRPQPLKHANPDFLGLPVRSQSSRKSLLGKSRWTSLSSSSSKLGLSKSKSEPSKASPTEPDMRDPLVVDSPPIRINATQIVDISLLRGVSMSFSPTAIFPIDEPMNSPPQLITLGYGASPPLHIQGPNWRQLLQLMAGLSATRIEPTTQSFEQANAEMQLRTVVQFFRPDLSSPEWRTILWFTLDYPVPDQYQFHRYDVEVLPFSYSLTACPALLRNKSDTPHSKRYTIPSTESLPYPTLPITFPNLALYLQAALDESRRYMNDDSSELRKLARMIDTCYPSLSDHDEKAGTKGSRSIGKMFNKFIGRGNRANKKGGNDDTYRFVTPFVPEED</sequence>
<organism evidence="2 3">
    <name type="scientific">Paramarasmius palmivorus</name>
    <dbReference type="NCBI Taxonomy" id="297713"/>
    <lineage>
        <taxon>Eukaryota</taxon>
        <taxon>Fungi</taxon>
        <taxon>Dikarya</taxon>
        <taxon>Basidiomycota</taxon>
        <taxon>Agaricomycotina</taxon>
        <taxon>Agaricomycetes</taxon>
        <taxon>Agaricomycetidae</taxon>
        <taxon>Agaricales</taxon>
        <taxon>Marasmiineae</taxon>
        <taxon>Marasmiaceae</taxon>
        <taxon>Paramarasmius</taxon>
    </lineage>
</organism>
<keyword evidence="3" id="KW-1185">Reference proteome</keyword>
<gene>
    <name evidence="2" type="ORF">VNI00_011129</name>
</gene>
<dbReference type="EMBL" id="JAYKXP010000047">
    <property type="protein sequence ID" value="KAK7037379.1"/>
    <property type="molecule type" value="Genomic_DNA"/>
</dbReference>
<name>A0AAW0CEM3_9AGAR</name>
<feature type="compositionally biased region" description="Low complexity" evidence="1">
    <location>
        <begin position="862"/>
        <end position="875"/>
    </location>
</feature>
<feature type="region of interest" description="Disordered" evidence="1">
    <location>
        <begin position="411"/>
        <end position="433"/>
    </location>
</feature>
<reference evidence="2 3" key="1">
    <citation type="submission" date="2024-01" db="EMBL/GenBank/DDBJ databases">
        <title>A draft genome for a cacao thread blight-causing isolate of Paramarasmius palmivorus.</title>
        <authorList>
            <person name="Baruah I.K."/>
            <person name="Bukari Y."/>
            <person name="Amoako-Attah I."/>
            <person name="Meinhardt L.W."/>
            <person name="Bailey B.A."/>
            <person name="Cohen S.P."/>
        </authorList>
    </citation>
    <scope>NUCLEOTIDE SEQUENCE [LARGE SCALE GENOMIC DNA]</scope>
    <source>
        <strain evidence="2 3">GH-12</strain>
    </source>
</reference>
<evidence type="ECO:0000256" key="1">
    <source>
        <dbReference type="SAM" id="MobiDB-lite"/>
    </source>
</evidence>